<accession>A0AA86UEJ3</accession>
<dbReference type="EMBL" id="CAXDID020000512">
    <property type="protein sequence ID" value="CAL6098706.1"/>
    <property type="molecule type" value="Genomic_DNA"/>
</dbReference>
<keyword evidence="4" id="KW-1185">Reference proteome</keyword>
<organism evidence="2">
    <name type="scientific">Hexamita inflata</name>
    <dbReference type="NCBI Taxonomy" id="28002"/>
    <lineage>
        <taxon>Eukaryota</taxon>
        <taxon>Metamonada</taxon>
        <taxon>Diplomonadida</taxon>
        <taxon>Hexamitidae</taxon>
        <taxon>Hexamitinae</taxon>
        <taxon>Hexamita</taxon>
    </lineage>
</organism>
<dbReference type="Proteomes" id="UP001642409">
    <property type="component" value="Unassembled WGS sequence"/>
</dbReference>
<evidence type="ECO:0000313" key="4">
    <source>
        <dbReference type="Proteomes" id="UP001642409"/>
    </source>
</evidence>
<name>A0AA86UEJ3_9EUKA</name>
<feature type="transmembrane region" description="Helical" evidence="1">
    <location>
        <begin position="329"/>
        <end position="352"/>
    </location>
</feature>
<evidence type="ECO:0000313" key="3">
    <source>
        <dbReference type="EMBL" id="CAL6098706.1"/>
    </source>
</evidence>
<comment type="caution">
    <text evidence="2">The sequence shown here is derived from an EMBL/GenBank/DDBJ whole genome shotgun (WGS) entry which is preliminary data.</text>
</comment>
<protein>
    <submittedName>
        <fullName evidence="3">Hypothetical_protein</fullName>
    </submittedName>
</protein>
<evidence type="ECO:0000313" key="2">
    <source>
        <dbReference type="EMBL" id="CAI9955000.1"/>
    </source>
</evidence>
<dbReference type="AlphaFoldDB" id="A0AA86UEJ3"/>
<keyword evidence="1" id="KW-0812">Transmembrane</keyword>
<reference evidence="3 4" key="2">
    <citation type="submission" date="2024-07" db="EMBL/GenBank/DDBJ databases">
        <authorList>
            <person name="Akdeniz Z."/>
        </authorList>
    </citation>
    <scope>NUCLEOTIDE SEQUENCE [LARGE SCALE GENOMIC DNA]</scope>
</reference>
<evidence type="ECO:0000256" key="1">
    <source>
        <dbReference type="SAM" id="Phobius"/>
    </source>
</evidence>
<sequence length="374" mass="42778">MLIIFLFSQQQMINSDLFVPDYVLINQVDQNITLKTNMSMIIYAMVPSPIITQQSPINYSQMVFQAQLFINECIIYFDQVENGVRYSTLTKAEIITFPIHISTEESVFVKITSSCDVQINLVAIAIHDFNHTINSLTHVSPENTYFVQQRVPGVTKESRFYVNTEEIITIWVCSTPIIFNRECDGIEYQMLDTKEMDITVWANSQAGYIYYSVKTEGNKEIVAKSLDVVELDVNSTILLQLEPEKPNFFKIVNYMESNAFFEVTSIDPNVSICVTNGFTYKNENCLLIINQTGKTNLTQETKYFLVQSKNDSGLIAFNIGVKKIVNKQWIIWTSVSVAVVVVAVGIVFIYVFMYCKHKKIMGENEFLVQNTVNE</sequence>
<proteinExistence type="predicted"/>
<dbReference type="EMBL" id="CATOUU010000854">
    <property type="protein sequence ID" value="CAI9955000.1"/>
    <property type="molecule type" value="Genomic_DNA"/>
</dbReference>
<keyword evidence="1" id="KW-0472">Membrane</keyword>
<reference evidence="2" key="1">
    <citation type="submission" date="2023-06" db="EMBL/GenBank/DDBJ databases">
        <authorList>
            <person name="Kurt Z."/>
        </authorList>
    </citation>
    <scope>NUCLEOTIDE SEQUENCE</scope>
</reference>
<keyword evidence="1" id="KW-1133">Transmembrane helix</keyword>
<gene>
    <name evidence="2" type="ORF">HINF_LOCUS42645</name>
    <name evidence="3" type="ORF">HINF_LOCUS69733</name>
</gene>